<evidence type="ECO:0000256" key="4">
    <source>
        <dbReference type="ARBA" id="ARBA00022723"/>
    </source>
</evidence>
<feature type="binding site" evidence="11">
    <location>
        <position position="149"/>
    </location>
    <ligand>
        <name>substrate</name>
    </ligand>
</feature>
<dbReference type="InterPro" id="IPR011059">
    <property type="entry name" value="Metal-dep_hydrolase_composite"/>
</dbReference>
<evidence type="ECO:0000313" key="14">
    <source>
        <dbReference type="EMBL" id="EGL83914.1"/>
    </source>
</evidence>
<dbReference type="NCBIfam" id="TIGR00221">
    <property type="entry name" value="nagA"/>
    <property type="match status" value="1"/>
</dbReference>
<protein>
    <recommendedName>
        <fullName evidence="3">N-acetylglucosamine-6-phosphate deacetylase</fullName>
        <ecNumber evidence="2">3.5.1.25</ecNumber>
    </recommendedName>
</protein>
<reference evidence="14 16" key="1">
    <citation type="journal article" date="2011" name="J. Bacteriol.">
        <title>Draft genome sequence of the thermoalkaliphilic Caldalkalibacillus thermarum strain TA2.A1.</title>
        <authorList>
            <person name="Kalamorz F."/>
            <person name="Keis S."/>
            <person name="McMillan D.G."/>
            <person name="Olsson K."/>
            <person name="Stanton J.A."/>
            <person name="Stockwell P."/>
            <person name="Black M.A."/>
            <person name="Klingeman D.M."/>
            <person name="Land M.L."/>
            <person name="Han C.S."/>
            <person name="Martin S.L."/>
            <person name="Becher S.A."/>
            <person name="Peddie C.J."/>
            <person name="Morgan H.W."/>
            <person name="Matthies D."/>
            <person name="Preiss L."/>
            <person name="Meier T."/>
            <person name="Brown S.D."/>
            <person name="Cook G.M."/>
        </authorList>
    </citation>
    <scope>NUCLEOTIDE SEQUENCE [LARGE SCALE GENOMIC DNA]</scope>
    <source>
        <strain evidence="14 16">TA2.A1</strain>
    </source>
</reference>
<reference evidence="15" key="3">
    <citation type="submission" date="2021-08" db="EMBL/GenBank/DDBJ databases">
        <authorList>
            <person name="de Jong S."/>
            <person name="van den Broek M."/>
            <person name="Merkel A."/>
            <person name="de la Torre Cortes P."/>
            <person name="Kalamorz F."/>
            <person name="Cook G."/>
            <person name="van Loosdrecht M."/>
            <person name="McMillan D."/>
        </authorList>
    </citation>
    <scope>NUCLEOTIDE SEQUENCE</scope>
    <source>
        <strain evidence="15">TA2.A1</strain>
    </source>
</reference>
<evidence type="ECO:0000256" key="9">
    <source>
        <dbReference type="PIRNR" id="PIRNR038994"/>
    </source>
</evidence>
<keyword evidence="17" id="KW-1185">Reference proteome</keyword>
<comment type="catalytic activity">
    <reaction evidence="7">
        <text>N-acetyl-D-glucosamine 6-phosphate + H2O = D-glucosamine 6-phosphate + acetate</text>
        <dbReference type="Rhea" id="RHEA:22936"/>
        <dbReference type="ChEBI" id="CHEBI:15377"/>
        <dbReference type="ChEBI" id="CHEBI:30089"/>
        <dbReference type="ChEBI" id="CHEBI:57513"/>
        <dbReference type="ChEBI" id="CHEBI:58725"/>
        <dbReference type="EC" id="3.5.1.25"/>
    </reaction>
</comment>
<dbReference type="GO" id="GO:0006046">
    <property type="term" value="P:N-acetylglucosamine catabolic process"/>
    <property type="evidence" value="ECO:0007669"/>
    <property type="project" value="TreeGrafter"/>
</dbReference>
<evidence type="ECO:0000256" key="5">
    <source>
        <dbReference type="ARBA" id="ARBA00022801"/>
    </source>
</evidence>
<evidence type="ECO:0000256" key="10">
    <source>
        <dbReference type="PIRSR" id="PIRSR038994-1"/>
    </source>
</evidence>
<feature type="binding site" evidence="11">
    <location>
        <begin position="316"/>
        <end position="318"/>
    </location>
    <ligand>
        <name>substrate</name>
    </ligand>
</feature>
<dbReference type="FunFam" id="3.20.20.140:FF:000004">
    <property type="entry name" value="N-acetylglucosamine-6-phosphate deacetylase"/>
    <property type="match status" value="1"/>
</dbReference>
<dbReference type="InterPro" id="IPR003764">
    <property type="entry name" value="GlcNAc_6-P_deAcase"/>
</dbReference>
<feature type="binding site" evidence="11">
    <location>
        <begin position="228"/>
        <end position="229"/>
    </location>
    <ligand>
        <name>substrate</name>
    </ligand>
</feature>
<organism evidence="14 16">
    <name type="scientific">Caldalkalibacillus thermarum (strain TA2.A1)</name>
    <dbReference type="NCBI Taxonomy" id="986075"/>
    <lineage>
        <taxon>Bacteria</taxon>
        <taxon>Bacillati</taxon>
        <taxon>Bacillota</taxon>
        <taxon>Bacilli</taxon>
        <taxon>Bacillales</taxon>
        <taxon>Bacillaceae</taxon>
        <taxon>Caldalkalibacillus</taxon>
    </lineage>
</organism>
<dbReference type="Proteomes" id="UP000825179">
    <property type="component" value="Chromosome"/>
</dbReference>
<dbReference type="PANTHER" id="PTHR11113:SF14">
    <property type="entry name" value="N-ACETYLGLUCOSAMINE-6-PHOSPHATE DEACETYLASE"/>
    <property type="match status" value="1"/>
</dbReference>
<comment type="pathway">
    <text evidence="8">Amino-sugar metabolism; N-acetylneuraminate degradation; D-fructose 6-phosphate from N-acetylneuraminate: step 4/5.</text>
</comment>
<evidence type="ECO:0000256" key="7">
    <source>
        <dbReference type="ARBA" id="ARBA00047647"/>
    </source>
</evidence>
<dbReference type="Pfam" id="PF01979">
    <property type="entry name" value="Amidohydro_1"/>
    <property type="match status" value="1"/>
</dbReference>
<reference evidence="15 17" key="2">
    <citation type="journal article" date="2020" name="Extremophiles">
        <title>Genomic analysis of Caldalkalibacillus thermarum TA2.A1 reveals aerobic alkaliphilic metabolism and evolutionary hallmarks linking alkaliphilic bacteria and plant life.</title>
        <authorList>
            <person name="de Jong S.I."/>
            <person name="van den Broek M.A."/>
            <person name="Merkel A.Y."/>
            <person name="de la Torre Cortes P."/>
            <person name="Kalamorz F."/>
            <person name="Cook G.M."/>
            <person name="van Loosdrecht M.C.M."/>
            <person name="McMillan D.G.G."/>
        </authorList>
    </citation>
    <scope>NUCLEOTIDE SEQUENCE [LARGE SCALE GENOMIC DNA]</scope>
    <source>
        <strain evidence="15 17">TA2.A1</strain>
    </source>
</reference>
<dbReference type="AlphaFoldDB" id="F5L414"/>
<keyword evidence="5 9" id="KW-0378">Hydrolase</keyword>
<dbReference type="RefSeq" id="WP_007502824.1">
    <property type="nucleotide sequence ID" value="NZ_AFCE01000069.1"/>
</dbReference>
<dbReference type="SUPFAM" id="SSF51556">
    <property type="entry name" value="Metallo-dependent hydrolases"/>
    <property type="match status" value="1"/>
</dbReference>
<dbReference type="EMBL" id="AFCE01000069">
    <property type="protein sequence ID" value="EGL83914.1"/>
    <property type="molecule type" value="Genomic_DNA"/>
</dbReference>
<dbReference type="EC" id="3.5.1.25" evidence="2"/>
<dbReference type="Gene3D" id="2.30.40.10">
    <property type="entry name" value="Urease, subunit C, domain 1"/>
    <property type="match status" value="1"/>
</dbReference>
<dbReference type="InterPro" id="IPR032466">
    <property type="entry name" value="Metal_Hydrolase"/>
</dbReference>
<dbReference type="Gene3D" id="3.20.20.140">
    <property type="entry name" value="Metal-dependent hydrolases"/>
    <property type="match status" value="1"/>
</dbReference>
<dbReference type="PIRSF" id="PIRSF038994">
    <property type="entry name" value="NagA"/>
    <property type="match status" value="1"/>
</dbReference>
<name>F5L414_CALTT</name>
<evidence type="ECO:0000256" key="12">
    <source>
        <dbReference type="PIRSR" id="PIRSR038994-3"/>
    </source>
</evidence>
<comment type="cofactor">
    <cofactor evidence="12">
        <name>a divalent metal cation</name>
        <dbReference type="ChEBI" id="CHEBI:60240"/>
    </cofactor>
    <text evidence="12">Binds 1 divalent metal cation per subunit.</text>
</comment>
<feature type="binding site" evidence="11">
    <location>
        <position position="260"/>
    </location>
    <ligand>
        <name>substrate</name>
    </ligand>
</feature>
<feature type="binding site" evidence="12">
    <location>
        <position position="204"/>
    </location>
    <ligand>
        <name>Zn(2+)</name>
        <dbReference type="ChEBI" id="CHEBI:29105"/>
    </ligand>
</feature>
<feature type="domain" description="Amidohydrolase-related" evidence="13">
    <location>
        <begin position="59"/>
        <end position="388"/>
    </location>
</feature>
<dbReference type="SUPFAM" id="SSF51338">
    <property type="entry name" value="Composite domain of metallo-dependent hydrolases"/>
    <property type="match status" value="1"/>
</dbReference>
<dbReference type="GO" id="GO:0008448">
    <property type="term" value="F:N-acetylglucosamine-6-phosphate deacetylase activity"/>
    <property type="evidence" value="ECO:0007669"/>
    <property type="project" value="UniProtKB-EC"/>
</dbReference>
<feature type="binding site" evidence="12">
    <location>
        <position position="225"/>
    </location>
    <ligand>
        <name>Zn(2+)</name>
        <dbReference type="ChEBI" id="CHEBI:29105"/>
    </ligand>
</feature>
<dbReference type="eggNOG" id="COG1820">
    <property type="taxonomic scope" value="Bacteria"/>
</dbReference>
<evidence type="ECO:0000256" key="6">
    <source>
        <dbReference type="ARBA" id="ARBA00023277"/>
    </source>
</evidence>
<dbReference type="CDD" id="cd00854">
    <property type="entry name" value="NagA"/>
    <property type="match status" value="1"/>
</dbReference>
<gene>
    <name evidence="15" type="primary">nagA</name>
    <name evidence="14" type="ORF">CathTA2_0526</name>
    <name evidence="15" type="ORF">HUR95_02080</name>
</gene>
<dbReference type="GO" id="GO:0046872">
    <property type="term" value="F:metal ion binding"/>
    <property type="evidence" value="ECO:0007669"/>
    <property type="project" value="UniProtKB-KW"/>
</dbReference>
<feature type="binding site" evidence="11">
    <location>
        <position position="236"/>
    </location>
    <ligand>
        <name>substrate</name>
    </ligand>
</feature>
<evidence type="ECO:0000313" key="15">
    <source>
        <dbReference type="EMBL" id="QZT34226.1"/>
    </source>
</evidence>
<feature type="active site" description="Proton donor/acceptor" evidence="10">
    <location>
        <position position="283"/>
    </location>
</feature>
<evidence type="ECO:0000256" key="11">
    <source>
        <dbReference type="PIRSR" id="PIRSR038994-2"/>
    </source>
</evidence>
<evidence type="ECO:0000256" key="1">
    <source>
        <dbReference type="ARBA" id="ARBA00010716"/>
    </source>
</evidence>
<sequence length="393" mass="42431">MFMAVNRMVITGGTIVTGEKVIHDGHVIVEGDKIAAVSDIPYEQAETSVKVIHLNDSDFLFPGFIDLHIHGAAGADVMDGTREALQTIAQALPAEGTTSFLATTITQSDDTISQAVQNVYQYMNDPAPGAEVLGLHLEGPFISEHHPGAQPKGHIVPPCVETFAKWEKLSGEKIRLVTLAPEEDEGLALVKYLNGRGIIISVGHSHATYAQVSQAVQYGLSHAAHLFNAMRPLHHREPGVVGAVFLHPDITAEIIFDHVHVKQEVVQLAYNIKGPERMILITDAIRAKGLGDGLYDLGGQTVTVKENRALLADGTLAGSMLKMNEAVRHASRLKGCDLVDLVKLSSLNAARKLGIAHRKGSIAPGKDADLVVLDQDFNVLQTICRGQLIYDRK</sequence>
<evidence type="ECO:0000313" key="17">
    <source>
        <dbReference type="Proteomes" id="UP000825179"/>
    </source>
</evidence>
<proteinExistence type="inferred from homology"/>
<evidence type="ECO:0000256" key="3">
    <source>
        <dbReference type="ARBA" id="ARBA00018029"/>
    </source>
</evidence>
<keyword evidence="4 12" id="KW-0479">Metal-binding</keyword>
<evidence type="ECO:0000256" key="8">
    <source>
        <dbReference type="ARBA" id="ARBA00060590"/>
    </source>
</evidence>
<dbReference type="Proteomes" id="UP000010716">
    <property type="component" value="Unassembled WGS sequence"/>
</dbReference>
<dbReference type="PANTHER" id="PTHR11113">
    <property type="entry name" value="N-ACETYLGLUCOSAMINE-6-PHOSPHATE DEACETYLASE"/>
    <property type="match status" value="1"/>
</dbReference>
<dbReference type="EMBL" id="CP082237">
    <property type="protein sequence ID" value="QZT34226.1"/>
    <property type="molecule type" value="Genomic_DNA"/>
</dbReference>
<evidence type="ECO:0000259" key="13">
    <source>
        <dbReference type="Pfam" id="PF01979"/>
    </source>
</evidence>
<keyword evidence="6 9" id="KW-0119">Carbohydrate metabolism</keyword>
<accession>F5L414</accession>
<dbReference type="KEGG" id="cthu:HUR95_02080"/>
<feature type="binding site" evidence="12">
    <location>
        <position position="138"/>
    </location>
    <ligand>
        <name>Zn(2+)</name>
        <dbReference type="ChEBI" id="CHEBI:29105"/>
    </ligand>
</feature>
<evidence type="ECO:0000256" key="2">
    <source>
        <dbReference type="ARBA" id="ARBA00011899"/>
    </source>
</evidence>
<comment type="similarity">
    <text evidence="1 9">Belongs to the metallo-dependent hydrolases superfamily. NagA family.</text>
</comment>
<dbReference type="InterPro" id="IPR006680">
    <property type="entry name" value="Amidohydro-rel"/>
</dbReference>
<evidence type="ECO:0000313" key="16">
    <source>
        <dbReference type="Proteomes" id="UP000010716"/>
    </source>
</evidence>